<dbReference type="EC" id="3.2.1.3" evidence="3"/>
<comment type="similarity">
    <text evidence="2">Belongs to the glycosyl hydrolase 15 family.</text>
</comment>
<dbReference type="InterPro" id="IPR008928">
    <property type="entry name" value="6-hairpin_glycosidase_sf"/>
</dbReference>
<comment type="catalytic activity">
    <reaction evidence="1">
        <text>Hydrolysis of terminal (1-&gt;4)-linked alpha-D-glucose residues successively from non-reducing ends of the chains with release of beta-D-glucose.</text>
        <dbReference type="EC" id="3.2.1.3"/>
    </reaction>
</comment>
<dbReference type="OrthoDB" id="5641212at2"/>
<dbReference type="EMBL" id="CP019948">
    <property type="protein sequence ID" value="ARN82888.1"/>
    <property type="molecule type" value="Genomic_DNA"/>
</dbReference>
<dbReference type="Gene3D" id="1.50.10.10">
    <property type="match status" value="1"/>
</dbReference>
<evidence type="ECO:0000313" key="9">
    <source>
        <dbReference type="EMBL" id="ARN82888.1"/>
    </source>
</evidence>
<dbReference type="InterPro" id="IPR000165">
    <property type="entry name" value="Glucoamylase"/>
</dbReference>
<keyword evidence="6" id="KW-0326">Glycosidase</keyword>
<evidence type="ECO:0000256" key="3">
    <source>
        <dbReference type="ARBA" id="ARBA00012593"/>
    </source>
</evidence>
<evidence type="ECO:0000256" key="4">
    <source>
        <dbReference type="ARBA" id="ARBA00022801"/>
    </source>
</evidence>
<evidence type="ECO:0000256" key="7">
    <source>
        <dbReference type="ARBA" id="ARBA00023326"/>
    </source>
</evidence>
<protein>
    <recommendedName>
        <fullName evidence="3">glucan 1,4-alpha-glucosidase</fullName>
        <ecNumber evidence="3">3.2.1.3</ecNumber>
    </recommendedName>
</protein>
<reference evidence="9 10" key="1">
    <citation type="submission" date="2017-02" db="EMBL/GenBank/DDBJ databases">
        <authorList>
            <person name="Peterson S.W."/>
        </authorList>
    </citation>
    <scope>NUCLEOTIDE SEQUENCE [LARGE SCALE GENOMIC DNA]</scope>
    <source>
        <strain evidence="9 10">S285</strain>
    </source>
</reference>
<evidence type="ECO:0000256" key="1">
    <source>
        <dbReference type="ARBA" id="ARBA00001863"/>
    </source>
</evidence>
<evidence type="ECO:0000256" key="6">
    <source>
        <dbReference type="ARBA" id="ARBA00023295"/>
    </source>
</evidence>
<dbReference type="AlphaFoldDB" id="A0A1W6MZ90"/>
<evidence type="ECO:0000256" key="5">
    <source>
        <dbReference type="ARBA" id="ARBA00023277"/>
    </source>
</evidence>
<feature type="domain" description="GH15-like" evidence="8">
    <location>
        <begin position="43"/>
        <end position="83"/>
    </location>
</feature>
<dbReference type="InterPro" id="IPR012341">
    <property type="entry name" value="6hp_glycosidase-like_sf"/>
</dbReference>
<keyword evidence="10" id="KW-1185">Reference proteome</keyword>
<dbReference type="STRING" id="655015.B1812_19435"/>
<evidence type="ECO:0000259" key="8">
    <source>
        <dbReference type="Pfam" id="PF00723"/>
    </source>
</evidence>
<dbReference type="Proteomes" id="UP000193978">
    <property type="component" value="Chromosome"/>
</dbReference>
<dbReference type="InterPro" id="IPR011613">
    <property type="entry name" value="GH15-like"/>
</dbReference>
<name>A0A1W6MZ90_9HYPH</name>
<keyword evidence="5" id="KW-0119">Carbohydrate metabolism</keyword>
<organism evidence="9 10">
    <name type="scientific">Methylocystis bryophila</name>
    <dbReference type="NCBI Taxonomy" id="655015"/>
    <lineage>
        <taxon>Bacteria</taxon>
        <taxon>Pseudomonadati</taxon>
        <taxon>Pseudomonadota</taxon>
        <taxon>Alphaproteobacteria</taxon>
        <taxon>Hyphomicrobiales</taxon>
        <taxon>Methylocystaceae</taxon>
        <taxon>Methylocystis</taxon>
    </lineage>
</organism>
<keyword evidence="4" id="KW-0378">Hydrolase</keyword>
<gene>
    <name evidence="9" type="ORF">B1812_19435</name>
</gene>
<dbReference type="Pfam" id="PF00723">
    <property type="entry name" value="Glyco_hydro_15"/>
    <property type="match status" value="2"/>
</dbReference>
<dbReference type="KEGG" id="mbry:B1812_19435"/>
<dbReference type="PANTHER" id="PTHR31616:SF9">
    <property type="entry name" value="GLUCOAMYLASE, INTRACELLULAR SPORULATION-SPECIFIC"/>
    <property type="match status" value="1"/>
</dbReference>
<keyword evidence="7" id="KW-0624">Polysaccharide degradation</keyword>
<sequence>MKKVQPQEQLDWASEQKRFCVSAMLRAVSATTLVKHRPGLGQTIRPVRGSILASPEMASYDPKPDYFFHWLRDSALVADALREAIEDETLEPSGVEHLVDFVAFSLKLCRLDGPTFLRQGGYPEAVEQSFQQHLRPRAEIGAIVGDKILGEARHNADGGLDVMKWGRPQNDGPALRALAVMRFFALDAFRARAAEAALTLLRYDLDYTLSHWRLPCCDLWEENIGFHYHTRLVQQAALAEGAAFLAAAGDAKRASACAKAASALLAALDSHFDAEDGVYRPRLPEDGLNASALRRLDIAVVLAAIHAGRRAGPHSVTDPKMLATFFALERLFEEEYPINQGRPADRAPALGRYAGDSYFSGGAYYFSTLGAAQFCFLLAQAAAEGEEIAVTKESRAPLAAILQTPAAALPQAGKIGEALAEAALRRGDMYLATVRRFTPASRELSEQFSQLDGAPTSADNLTWSYACFVTALAARQRAAKAMGDARVS</sequence>
<dbReference type="GO" id="GO:0000272">
    <property type="term" value="P:polysaccharide catabolic process"/>
    <property type="evidence" value="ECO:0007669"/>
    <property type="project" value="UniProtKB-KW"/>
</dbReference>
<dbReference type="PRINTS" id="PR00736">
    <property type="entry name" value="GLHYDRLASE15"/>
</dbReference>
<dbReference type="GO" id="GO:0004339">
    <property type="term" value="F:glucan 1,4-alpha-glucosidase activity"/>
    <property type="evidence" value="ECO:0007669"/>
    <property type="project" value="UniProtKB-EC"/>
</dbReference>
<dbReference type="PANTHER" id="PTHR31616">
    <property type="entry name" value="TREHALASE"/>
    <property type="match status" value="1"/>
</dbReference>
<accession>A0A1W6MZ90</accession>
<evidence type="ECO:0000313" key="10">
    <source>
        <dbReference type="Proteomes" id="UP000193978"/>
    </source>
</evidence>
<feature type="domain" description="GH15-like" evidence="8">
    <location>
        <begin position="164"/>
        <end position="472"/>
    </location>
</feature>
<dbReference type="SUPFAM" id="SSF48208">
    <property type="entry name" value="Six-hairpin glycosidases"/>
    <property type="match status" value="1"/>
</dbReference>
<dbReference type="RefSeq" id="WP_085773029.1">
    <property type="nucleotide sequence ID" value="NZ_AP027149.1"/>
</dbReference>
<proteinExistence type="inferred from homology"/>
<evidence type="ECO:0000256" key="2">
    <source>
        <dbReference type="ARBA" id="ARBA00006188"/>
    </source>
</evidence>